<evidence type="ECO:0000256" key="1">
    <source>
        <dbReference type="ARBA" id="ARBA00011353"/>
    </source>
</evidence>
<dbReference type="SUPFAM" id="SSF54160">
    <property type="entry name" value="Chromo domain-like"/>
    <property type="match status" value="1"/>
</dbReference>
<name>A0A2J6RT55_HYAVF</name>
<dbReference type="AlphaFoldDB" id="A0A2J6RT55"/>
<comment type="subunit">
    <text evidence="1">Component of the NuA4 histone acetyltransferase complex.</text>
</comment>
<feature type="domain" description="Chromo" evidence="2">
    <location>
        <begin position="31"/>
        <end position="91"/>
    </location>
</feature>
<dbReference type="Proteomes" id="UP000235786">
    <property type="component" value="Unassembled WGS sequence"/>
</dbReference>
<evidence type="ECO:0000313" key="3">
    <source>
        <dbReference type="EMBL" id="PMD41706.1"/>
    </source>
</evidence>
<sequence>MFLQYAEQYDFNQADDRESIASLETDDGEDHPPEKIIAETTTKSGHTWYLVTWKDCPVIRSSWEGKELFDDCPEVWDAWLVEKQQQAEGKSKPLDIEAFNKAVRDLEVTETQRRVLRRLRREVRLALSTLET</sequence>
<keyword evidence="4" id="KW-1185">Reference proteome</keyword>
<dbReference type="CDD" id="cd00024">
    <property type="entry name" value="CD_CSD"/>
    <property type="match status" value="1"/>
</dbReference>
<gene>
    <name evidence="3" type="ORF">L207DRAFT_425771</name>
</gene>
<dbReference type="STRING" id="1149755.A0A2J6RT55"/>
<dbReference type="InterPro" id="IPR016197">
    <property type="entry name" value="Chromo-like_dom_sf"/>
</dbReference>
<organism evidence="3 4">
    <name type="scientific">Hyaloscypha variabilis (strain UAMH 11265 / GT02V1 / F)</name>
    <name type="common">Meliniomyces variabilis</name>
    <dbReference type="NCBI Taxonomy" id="1149755"/>
    <lineage>
        <taxon>Eukaryota</taxon>
        <taxon>Fungi</taxon>
        <taxon>Dikarya</taxon>
        <taxon>Ascomycota</taxon>
        <taxon>Pezizomycotina</taxon>
        <taxon>Leotiomycetes</taxon>
        <taxon>Helotiales</taxon>
        <taxon>Hyaloscyphaceae</taxon>
        <taxon>Hyaloscypha</taxon>
        <taxon>Hyaloscypha variabilis</taxon>
    </lineage>
</organism>
<dbReference type="GO" id="GO:0006338">
    <property type="term" value="P:chromatin remodeling"/>
    <property type="evidence" value="ECO:0007669"/>
    <property type="project" value="UniProtKB-ARBA"/>
</dbReference>
<evidence type="ECO:0000259" key="2">
    <source>
        <dbReference type="PROSITE" id="PS50013"/>
    </source>
</evidence>
<reference evidence="3 4" key="1">
    <citation type="submission" date="2016-04" db="EMBL/GenBank/DDBJ databases">
        <title>A degradative enzymes factory behind the ericoid mycorrhizal symbiosis.</title>
        <authorList>
            <consortium name="DOE Joint Genome Institute"/>
            <person name="Martino E."/>
            <person name="Morin E."/>
            <person name="Grelet G."/>
            <person name="Kuo A."/>
            <person name="Kohler A."/>
            <person name="Daghino S."/>
            <person name="Barry K."/>
            <person name="Choi C."/>
            <person name="Cichocki N."/>
            <person name="Clum A."/>
            <person name="Copeland A."/>
            <person name="Hainaut M."/>
            <person name="Haridas S."/>
            <person name="Labutti K."/>
            <person name="Lindquist E."/>
            <person name="Lipzen A."/>
            <person name="Khouja H.-R."/>
            <person name="Murat C."/>
            <person name="Ohm R."/>
            <person name="Olson A."/>
            <person name="Spatafora J."/>
            <person name="Veneault-Fourrey C."/>
            <person name="Henrissat B."/>
            <person name="Grigoriev I."/>
            <person name="Martin F."/>
            <person name="Perotto S."/>
        </authorList>
    </citation>
    <scope>NUCLEOTIDE SEQUENCE [LARGE SCALE GENOMIC DNA]</scope>
    <source>
        <strain evidence="3 4">F</strain>
    </source>
</reference>
<dbReference type="InterPro" id="IPR023780">
    <property type="entry name" value="Chromo_domain"/>
</dbReference>
<dbReference type="Gene3D" id="2.40.50.40">
    <property type="match status" value="1"/>
</dbReference>
<protein>
    <recommendedName>
        <fullName evidence="2">Chromo domain-containing protein</fullName>
    </recommendedName>
</protein>
<proteinExistence type="predicted"/>
<dbReference type="OrthoDB" id="1918685at2759"/>
<evidence type="ECO:0000313" key="4">
    <source>
        <dbReference type="Proteomes" id="UP000235786"/>
    </source>
</evidence>
<dbReference type="Pfam" id="PF00385">
    <property type="entry name" value="Chromo"/>
    <property type="match status" value="1"/>
</dbReference>
<dbReference type="InterPro" id="IPR000953">
    <property type="entry name" value="Chromo/chromo_shadow_dom"/>
</dbReference>
<dbReference type="PROSITE" id="PS50013">
    <property type="entry name" value="CHROMO_2"/>
    <property type="match status" value="1"/>
</dbReference>
<dbReference type="EMBL" id="KZ613944">
    <property type="protein sequence ID" value="PMD41706.1"/>
    <property type="molecule type" value="Genomic_DNA"/>
</dbReference>
<accession>A0A2J6RT55</accession>